<proteinExistence type="predicted"/>
<dbReference type="Proteomes" id="UP000215305">
    <property type="component" value="Unassembled WGS sequence"/>
</dbReference>
<dbReference type="GeneID" id="38122474"/>
<reference evidence="1" key="1">
    <citation type="submission" date="2018-08" db="EMBL/GenBank/DDBJ databases">
        <title>Draft genome sequence of azole-resistant Aspergillus thermomutatus (Neosartorya pseudofischeri) strain HMR AF 39, isolated from a human nasal aspirate.</title>
        <authorList>
            <person name="Parent-Michaud M."/>
            <person name="Dufresne P.J."/>
            <person name="Fournier E."/>
            <person name="Martineau C."/>
            <person name="Moreira S."/>
            <person name="Perkins V."/>
            <person name="De Repentigny L."/>
            <person name="Dufresne S.F."/>
        </authorList>
    </citation>
    <scope>NUCLEOTIDE SEQUENCE [LARGE SCALE GENOMIC DNA]</scope>
    <source>
        <strain evidence="1">HMR AF 39</strain>
    </source>
</reference>
<dbReference type="VEuPathDB" id="FungiDB:CDV56_100500"/>
<dbReference type="AlphaFoldDB" id="A0A397G8R0"/>
<evidence type="ECO:0000313" key="1">
    <source>
        <dbReference type="EMBL" id="RHZ46008.1"/>
    </source>
</evidence>
<evidence type="ECO:0000313" key="2">
    <source>
        <dbReference type="Proteomes" id="UP000215305"/>
    </source>
</evidence>
<gene>
    <name evidence="1" type="ORF">CDV56_100500</name>
</gene>
<keyword evidence="2" id="KW-1185">Reference proteome</keyword>
<protein>
    <submittedName>
        <fullName evidence="1">Uncharacterized protein</fullName>
    </submittedName>
</protein>
<comment type="caution">
    <text evidence="1">The sequence shown here is derived from an EMBL/GenBank/DDBJ whole genome shotgun (WGS) entry which is preliminary data.</text>
</comment>
<accession>A0A397G8R0</accession>
<dbReference type="RefSeq" id="XP_026610952.1">
    <property type="nucleotide sequence ID" value="XM_026754119.1"/>
</dbReference>
<sequence length="85" mass="9306">MEFELVPAFSDLTVGMPGGARGVKHIIPTGCTAPPPAAEEKAPDAELARFFNYENDEILTLGWKKAYSTLYMSARGTLAEWTLRS</sequence>
<organism evidence="1 2">
    <name type="scientific">Aspergillus thermomutatus</name>
    <name type="common">Neosartorya pseudofischeri</name>
    <dbReference type="NCBI Taxonomy" id="41047"/>
    <lineage>
        <taxon>Eukaryota</taxon>
        <taxon>Fungi</taxon>
        <taxon>Dikarya</taxon>
        <taxon>Ascomycota</taxon>
        <taxon>Pezizomycotina</taxon>
        <taxon>Eurotiomycetes</taxon>
        <taxon>Eurotiomycetidae</taxon>
        <taxon>Eurotiales</taxon>
        <taxon>Aspergillaceae</taxon>
        <taxon>Aspergillus</taxon>
        <taxon>Aspergillus subgen. Fumigati</taxon>
    </lineage>
</organism>
<dbReference type="EMBL" id="NKHU02000266">
    <property type="protein sequence ID" value="RHZ46008.1"/>
    <property type="molecule type" value="Genomic_DNA"/>
</dbReference>
<name>A0A397G8R0_ASPTH</name>